<evidence type="ECO:0000256" key="7">
    <source>
        <dbReference type="ARBA" id="ARBA00023136"/>
    </source>
</evidence>
<feature type="transmembrane region" description="Helical" evidence="8">
    <location>
        <begin position="20"/>
        <end position="41"/>
    </location>
</feature>
<feature type="transmembrane region" description="Helical" evidence="8">
    <location>
        <begin position="61"/>
        <end position="80"/>
    </location>
</feature>
<feature type="transmembrane region" description="Helical" evidence="8">
    <location>
        <begin position="146"/>
        <end position="166"/>
    </location>
</feature>
<evidence type="ECO:0000256" key="4">
    <source>
        <dbReference type="ARBA" id="ARBA00022475"/>
    </source>
</evidence>
<dbReference type="Proteomes" id="UP000199334">
    <property type="component" value="Unassembled WGS sequence"/>
</dbReference>
<feature type="transmembrane region" description="Helical" evidence="8">
    <location>
        <begin position="258"/>
        <end position="276"/>
    </location>
</feature>
<gene>
    <name evidence="10" type="ORF">SAMN05216498_2464</name>
</gene>
<dbReference type="PANTHER" id="PTHR43271:SF1">
    <property type="entry name" value="INNER MEMBRANE TRANSPORT PROTEIN YNFM"/>
    <property type="match status" value="1"/>
</dbReference>
<sequence length="399" mass="43735">MKGMSAAGVNSSFDHRDPRFWRLSIGLMLASVFVFSNLYIVQPMLPILVNEFNVSPTESSLVFSVTTFSLLFSLLWFGFLSDRIGRLGILNWSMALSVVPLFIIPNVESFYLLVFLRFLTGISIAGLPAVAVAYITEEVSPRSRGLAVTLYISSNGLGAMAGRIFGGYWSENFTWHSSFYLLGTLGIIIALLCVFLLPRSKNFVASDQSFKHDLKGMFVHLKNVKLIYAFIFGMMLQIGFSGIWVYTPFYLEGPPFYLSIQIISLFYLAYMMGIIGSPIAGKLADHFGYVRVMFSGLAIMLLGAMMTAISSVVAIGIGLSVLCLGFFMAHSLTSSWVGMTAKHHKSGASSIYLFSYYIGSTIGGTGIGLIWTGIGWTGVVMVCVCLPLISGVLFYKAVH</sequence>
<dbReference type="PROSITE" id="PS50850">
    <property type="entry name" value="MFS"/>
    <property type="match status" value="1"/>
</dbReference>
<dbReference type="InterPro" id="IPR036259">
    <property type="entry name" value="MFS_trans_sf"/>
</dbReference>
<evidence type="ECO:0000256" key="6">
    <source>
        <dbReference type="ARBA" id="ARBA00022989"/>
    </source>
</evidence>
<keyword evidence="5 8" id="KW-0812">Transmembrane</keyword>
<evidence type="ECO:0000313" key="11">
    <source>
        <dbReference type="Proteomes" id="UP000199334"/>
    </source>
</evidence>
<dbReference type="Pfam" id="PF07690">
    <property type="entry name" value="MFS_1"/>
    <property type="match status" value="1"/>
</dbReference>
<feature type="transmembrane region" description="Helical" evidence="8">
    <location>
        <begin position="110"/>
        <end position="134"/>
    </location>
</feature>
<feature type="transmembrane region" description="Helical" evidence="8">
    <location>
        <begin position="315"/>
        <end position="339"/>
    </location>
</feature>
<evidence type="ECO:0000256" key="8">
    <source>
        <dbReference type="SAM" id="Phobius"/>
    </source>
</evidence>
<dbReference type="AlphaFoldDB" id="A0A1H0C117"/>
<feature type="transmembrane region" description="Helical" evidence="8">
    <location>
        <begin position="87"/>
        <end position="104"/>
    </location>
</feature>
<comment type="subcellular location">
    <subcellularLocation>
        <location evidence="1">Cell membrane</location>
        <topology evidence="1">Multi-pass membrane protein</topology>
    </subcellularLocation>
</comment>
<evidence type="ECO:0000256" key="1">
    <source>
        <dbReference type="ARBA" id="ARBA00004651"/>
    </source>
</evidence>
<reference evidence="10 11" key="1">
    <citation type="submission" date="2016-10" db="EMBL/GenBank/DDBJ databases">
        <authorList>
            <person name="de Groot N.N."/>
        </authorList>
    </citation>
    <scope>NUCLEOTIDE SEQUENCE [LARGE SCALE GENOMIC DNA]</scope>
    <source>
        <strain evidence="10 11">CGMCC 1.3442</strain>
    </source>
</reference>
<dbReference type="GO" id="GO:0005886">
    <property type="term" value="C:plasma membrane"/>
    <property type="evidence" value="ECO:0007669"/>
    <property type="project" value="UniProtKB-SubCell"/>
</dbReference>
<comment type="similarity">
    <text evidence="2">Belongs to the major facilitator superfamily.</text>
</comment>
<dbReference type="PANTHER" id="PTHR43271">
    <property type="entry name" value="BLL2771 PROTEIN"/>
    <property type="match status" value="1"/>
</dbReference>
<feature type="transmembrane region" description="Helical" evidence="8">
    <location>
        <begin position="226"/>
        <end position="246"/>
    </location>
</feature>
<proteinExistence type="inferred from homology"/>
<feature type="domain" description="Major facilitator superfamily (MFS) profile" evidence="9">
    <location>
        <begin position="23"/>
        <end position="399"/>
    </location>
</feature>
<dbReference type="Gene3D" id="1.20.1250.20">
    <property type="entry name" value="MFS general substrate transporter like domains"/>
    <property type="match status" value="1"/>
</dbReference>
<organism evidence="10 11">
    <name type="scientific">Tenuibacillus multivorans</name>
    <dbReference type="NCBI Taxonomy" id="237069"/>
    <lineage>
        <taxon>Bacteria</taxon>
        <taxon>Bacillati</taxon>
        <taxon>Bacillota</taxon>
        <taxon>Bacilli</taxon>
        <taxon>Bacillales</taxon>
        <taxon>Bacillaceae</taxon>
        <taxon>Tenuibacillus</taxon>
    </lineage>
</organism>
<protein>
    <submittedName>
        <fullName evidence="10">MFS transporter, YNFM family, putative membrane transport protein</fullName>
    </submittedName>
</protein>
<keyword evidence="3" id="KW-0813">Transport</keyword>
<accession>A0A1H0C117</accession>
<dbReference type="SUPFAM" id="SSF103473">
    <property type="entry name" value="MFS general substrate transporter"/>
    <property type="match status" value="1"/>
</dbReference>
<dbReference type="STRING" id="237069.SAMN05216498_2464"/>
<keyword evidence="6 8" id="KW-1133">Transmembrane helix</keyword>
<evidence type="ECO:0000256" key="5">
    <source>
        <dbReference type="ARBA" id="ARBA00022692"/>
    </source>
</evidence>
<dbReference type="EMBL" id="FNIG01000005">
    <property type="protein sequence ID" value="SDN51506.1"/>
    <property type="molecule type" value="Genomic_DNA"/>
</dbReference>
<evidence type="ECO:0000256" key="3">
    <source>
        <dbReference type="ARBA" id="ARBA00022448"/>
    </source>
</evidence>
<dbReference type="InterPro" id="IPR020846">
    <property type="entry name" value="MFS_dom"/>
</dbReference>
<evidence type="ECO:0000256" key="2">
    <source>
        <dbReference type="ARBA" id="ARBA00008335"/>
    </source>
</evidence>
<feature type="transmembrane region" description="Helical" evidence="8">
    <location>
        <begin position="351"/>
        <end position="370"/>
    </location>
</feature>
<dbReference type="GO" id="GO:0022857">
    <property type="term" value="F:transmembrane transporter activity"/>
    <property type="evidence" value="ECO:0007669"/>
    <property type="project" value="InterPro"/>
</dbReference>
<keyword evidence="4" id="KW-1003">Cell membrane</keyword>
<name>A0A1H0C117_9BACI</name>
<evidence type="ECO:0000313" key="10">
    <source>
        <dbReference type="EMBL" id="SDN51506.1"/>
    </source>
</evidence>
<evidence type="ECO:0000259" key="9">
    <source>
        <dbReference type="PROSITE" id="PS50850"/>
    </source>
</evidence>
<feature type="transmembrane region" description="Helical" evidence="8">
    <location>
        <begin position="178"/>
        <end position="197"/>
    </location>
</feature>
<keyword evidence="7 8" id="KW-0472">Membrane</keyword>
<feature type="transmembrane region" description="Helical" evidence="8">
    <location>
        <begin position="376"/>
        <end position="395"/>
    </location>
</feature>
<keyword evidence="11" id="KW-1185">Reference proteome</keyword>
<dbReference type="InterPro" id="IPR011701">
    <property type="entry name" value="MFS"/>
</dbReference>
<feature type="transmembrane region" description="Helical" evidence="8">
    <location>
        <begin position="288"/>
        <end position="309"/>
    </location>
</feature>
<dbReference type="OrthoDB" id="63984at2"/>
<dbReference type="CDD" id="cd17324">
    <property type="entry name" value="MFS_NepI_like"/>
    <property type="match status" value="1"/>
</dbReference>